<name>A0A2T0AAW8_RHOTO</name>
<dbReference type="GO" id="GO:0061665">
    <property type="term" value="F:SUMO ligase activity"/>
    <property type="evidence" value="ECO:0007669"/>
    <property type="project" value="TreeGrafter"/>
</dbReference>
<sequence length="426" mass="48470">MREARRARGRRGEDGRGASSEYGRTESDEDERNSETAQRRWLVRLPYFAELLSPTPFHPAPHPDSSRDLDISLPRSTMPPASKRKKHVVESDSDGSDVEVEHVERNDKILQKVDPEYLNKPVDLQQGSAKIRLIINSLTALAKDLMTGEETVLNTASEMAELLNEDYKDEDMNEEKWLKALLENVSPLPSNPASFEIPLLISWPELKIRAKTLGELRDRVIQGHPVADVAKLFEQRVAEPLSQYRAKTVRQRFIDNERYVEYRHLVWESFTNGSAVPPVKKFLPREDSDEESDDEDIELGAETTTYRCPITIQVLEDPYSSFVSLSPSAWFGDAIKAIIQQNHGSVDCPETGCHKRLTLQTIKPDEGLARRVAAYKRRVKEGRTQTGTQAKTYQRMELSDEDDDEEEDEPMEGPALKKKIKQQAAD</sequence>
<organism evidence="7 8">
    <name type="scientific">Rhodotorula toruloides</name>
    <name type="common">Yeast</name>
    <name type="synonym">Rhodosporidium toruloides</name>
    <dbReference type="NCBI Taxonomy" id="5286"/>
    <lineage>
        <taxon>Eukaryota</taxon>
        <taxon>Fungi</taxon>
        <taxon>Dikarya</taxon>
        <taxon>Basidiomycota</taxon>
        <taxon>Pucciniomycotina</taxon>
        <taxon>Microbotryomycetes</taxon>
        <taxon>Sporidiobolales</taxon>
        <taxon>Sporidiobolaceae</taxon>
        <taxon>Rhodotorula</taxon>
    </lineage>
</organism>
<comment type="caution">
    <text evidence="7">The sequence shown here is derived from an EMBL/GenBank/DDBJ whole genome shotgun (WGS) entry which is preliminary data.</text>
</comment>
<keyword evidence="3" id="KW-0808">Transferase</keyword>
<feature type="compositionally biased region" description="Basic residues" evidence="6">
    <location>
        <begin position="416"/>
        <end position="426"/>
    </location>
</feature>
<keyword evidence="5" id="KW-0539">Nucleus</keyword>
<evidence type="ECO:0000256" key="3">
    <source>
        <dbReference type="ARBA" id="ARBA00022679"/>
    </source>
</evidence>
<feature type="region of interest" description="Disordered" evidence="6">
    <location>
        <begin position="377"/>
        <end position="426"/>
    </location>
</feature>
<accession>A0A2T0AAW8</accession>
<evidence type="ECO:0000256" key="1">
    <source>
        <dbReference type="ARBA" id="ARBA00004123"/>
    </source>
</evidence>
<evidence type="ECO:0000313" key="8">
    <source>
        <dbReference type="Proteomes" id="UP000239560"/>
    </source>
</evidence>
<feature type="region of interest" description="Disordered" evidence="6">
    <location>
        <begin position="55"/>
        <end position="102"/>
    </location>
</feature>
<dbReference type="UniPathway" id="UPA00886"/>
<feature type="region of interest" description="Disordered" evidence="6">
    <location>
        <begin position="1"/>
        <end position="37"/>
    </location>
</feature>
<dbReference type="GO" id="GO:0005634">
    <property type="term" value="C:nucleus"/>
    <property type="evidence" value="ECO:0007669"/>
    <property type="project" value="UniProtKB-SubCell"/>
</dbReference>
<dbReference type="Proteomes" id="UP000239560">
    <property type="component" value="Unassembled WGS sequence"/>
</dbReference>
<dbReference type="AlphaFoldDB" id="A0A2T0AAW8"/>
<feature type="compositionally biased region" description="Acidic residues" evidence="6">
    <location>
        <begin position="399"/>
        <end position="411"/>
    </location>
</feature>
<keyword evidence="4" id="KW-0833">Ubl conjugation pathway</keyword>
<evidence type="ECO:0000256" key="5">
    <source>
        <dbReference type="ARBA" id="ARBA00023242"/>
    </source>
</evidence>
<dbReference type="PANTHER" id="PTHR21330:SF1">
    <property type="entry name" value="E3 SUMO-PROTEIN LIGASE NSE2"/>
    <property type="match status" value="1"/>
</dbReference>
<gene>
    <name evidence="7" type="ORF">AAT19DRAFT_14177</name>
</gene>
<evidence type="ECO:0000256" key="2">
    <source>
        <dbReference type="ARBA" id="ARBA00004718"/>
    </source>
</evidence>
<dbReference type="GO" id="GO:0000724">
    <property type="term" value="P:double-strand break repair via homologous recombination"/>
    <property type="evidence" value="ECO:0007669"/>
    <property type="project" value="InterPro"/>
</dbReference>
<dbReference type="GO" id="GO:0016925">
    <property type="term" value="P:protein sumoylation"/>
    <property type="evidence" value="ECO:0007669"/>
    <property type="project" value="UniProtKB-UniPathway"/>
</dbReference>
<dbReference type="GO" id="GO:0030915">
    <property type="term" value="C:Smc5-Smc6 complex"/>
    <property type="evidence" value="ECO:0007669"/>
    <property type="project" value="InterPro"/>
</dbReference>
<proteinExistence type="predicted"/>
<evidence type="ECO:0000256" key="6">
    <source>
        <dbReference type="SAM" id="MobiDB-lite"/>
    </source>
</evidence>
<dbReference type="InterPro" id="IPR026846">
    <property type="entry name" value="Nse2(Mms21)"/>
</dbReference>
<evidence type="ECO:0000256" key="4">
    <source>
        <dbReference type="ARBA" id="ARBA00022786"/>
    </source>
</evidence>
<comment type="pathway">
    <text evidence="2">Protein modification; protein sumoylation.</text>
</comment>
<evidence type="ECO:0000313" key="7">
    <source>
        <dbReference type="EMBL" id="PRQ75155.1"/>
    </source>
</evidence>
<dbReference type="Gene3D" id="3.30.40.10">
    <property type="entry name" value="Zinc/RING finger domain, C3HC4 (zinc finger)"/>
    <property type="match status" value="1"/>
</dbReference>
<reference evidence="7 8" key="1">
    <citation type="journal article" date="2018" name="Elife">
        <title>Functional genomics of lipid metabolism in the oleaginous yeast Rhodosporidium toruloides.</title>
        <authorList>
            <person name="Coradetti S.T."/>
            <person name="Pinel D."/>
            <person name="Geiselman G."/>
            <person name="Ito M."/>
            <person name="Mondo S."/>
            <person name="Reilly M.C."/>
            <person name="Cheng Y.F."/>
            <person name="Bauer S."/>
            <person name="Grigoriev I."/>
            <person name="Gladden J.M."/>
            <person name="Simmons B.A."/>
            <person name="Brem R."/>
            <person name="Arkin A.P."/>
            <person name="Skerker J.M."/>
        </authorList>
    </citation>
    <scope>NUCLEOTIDE SEQUENCE [LARGE SCALE GENOMIC DNA]</scope>
    <source>
        <strain evidence="7 8">NBRC 0880</strain>
    </source>
</reference>
<dbReference type="InterPro" id="IPR013083">
    <property type="entry name" value="Znf_RING/FYVE/PHD"/>
</dbReference>
<protein>
    <submittedName>
        <fullName evidence="7">Uncharacterized protein</fullName>
    </submittedName>
</protein>
<dbReference type="PANTHER" id="PTHR21330">
    <property type="entry name" value="E3 SUMO-PROTEIN LIGASE NSE2"/>
    <property type="match status" value="1"/>
</dbReference>
<comment type="subcellular location">
    <subcellularLocation>
        <location evidence="1">Nucleus</location>
    </subcellularLocation>
</comment>
<dbReference type="OrthoDB" id="26899at2759"/>
<dbReference type="EMBL" id="LCTV02000005">
    <property type="protein sequence ID" value="PRQ75155.1"/>
    <property type="molecule type" value="Genomic_DNA"/>
</dbReference>
<feature type="compositionally biased region" description="Basic and acidic residues" evidence="6">
    <location>
        <begin position="1"/>
        <end position="16"/>
    </location>
</feature>